<evidence type="ECO:0000313" key="8">
    <source>
        <dbReference type="Proteomes" id="UP000248536"/>
    </source>
</evidence>
<comment type="subcellular location">
    <subcellularLocation>
        <location evidence="1">Cell membrane</location>
        <topology evidence="1">Multi-pass membrane protein</topology>
    </subcellularLocation>
</comment>
<feature type="transmembrane region" description="Helical" evidence="6">
    <location>
        <begin position="80"/>
        <end position="105"/>
    </location>
</feature>
<feature type="transmembrane region" description="Helical" evidence="6">
    <location>
        <begin position="376"/>
        <end position="392"/>
    </location>
</feature>
<keyword evidence="5 6" id="KW-0472">Membrane</keyword>
<gene>
    <name evidence="7" type="ORF">HME9304_02833</name>
</gene>
<dbReference type="OrthoDB" id="5751261at2"/>
<dbReference type="InterPro" id="IPR002797">
    <property type="entry name" value="Polysacc_synth"/>
</dbReference>
<evidence type="ECO:0000256" key="4">
    <source>
        <dbReference type="ARBA" id="ARBA00022989"/>
    </source>
</evidence>
<keyword evidence="8" id="KW-1185">Reference proteome</keyword>
<feature type="transmembrane region" description="Helical" evidence="6">
    <location>
        <begin position="224"/>
        <end position="242"/>
    </location>
</feature>
<feature type="transmembrane region" description="Helical" evidence="6">
    <location>
        <begin position="398"/>
        <end position="419"/>
    </location>
</feature>
<name>A0A2Z4LVN8_9FLAO</name>
<keyword evidence="4 6" id="KW-1133">Transmembrane helix</keyword>
<protein>
    <submittedName>
        <fullName evidence="7">Putative membrane protein EpsK</fullName>
    </submittedName>
</protein>
<dbReference type="GO" id="GO:0005886">
    <property type="term" value="C:plasma membrane"/>
    <property type="evidence" value="ECO:0007669"/>
    <property type="project" value="UniProtKB-SubCell"/>
</dbReference>
<keyword evidence="2" id="KW-1003">Cell membrane</keyword>
<dbReference type="Pfam" id="PF01943">
    <property type="entry name" value="Polysacc_synt"/>
    <property type="match status" value="1"/>
</dbReference>
<feature type="transmembrane region" description="Helical" evidence="6">
    <location>
        <begin position="184"/>
        <end position="203"/>
    </location>
</feature>
<dbReference type="PANTHER" id="PTHR30250">
    <property type="entry name" value="PST FAMILY PREDICTED COLANIC ACID TRANSPORTER"/>
    <property type="match status" value="1"/>
</dbReference>
<dbReference type="PANTHER" id="PTHR30250:SF26">
    <property type="entry name" value="PSMA PROTEIN"/>
    <property type="match status" value="1"/>
</dbReference>
<evidence type="ECO:0000256" key="5">
    <source>
        <dbReference type="ARBA" id="ARBA00023136"/>
    </source>
</evidence>
<evidence type="ECO:0000256" key="1">
    <source>
        <dbReference type="ARBA" id="ARBA00004651"/>
    </source>
</evidence>
<evidence type="ECO:0000256" key="3">
    <source>
        <dbReference type="ARBA" id="ARBA00022692"/>
    </source>
</evidence>
<feature type="transmembrane region" description="Helical" evidence="6">
    <location>
        <begin position="340"/>
        <end position="356"/>
    </location>
</feature>
<feature type="transmembrane region" description="Helical" evidence="6">
    <location>
        <begin position="7"/>
        <end position="26"/>
    </location>
</feature>
<organism evidence="7 8">
    <name type="scientific">Flagellimonas maritima</name>
    <dbReference type="NCBI Taxonomy" id="1383885"/>
    <lineage>
        <taxon>Bacteria</taxon>
        <taxon>Pseudomonadati</taxon>
        <taxon>Bacteroidota</taxon>
        <taxon>Flavobacteriia</taxon>
        <taxon>Flavobacteriales</taxon>
        <taxon>Flavobacteriaceae</taxon>
        <taxon>Flagellimonas</taxon>
    </lineage>
</organism>
<dbReference type="InterPro" id="IPR050833">
    <property type="entry name" value="Poly_Biosynth_Transport"/>
</dbReference>
<feature type="transmembrane region" description="Helical" evidence="6">
    <location>
        <begin position="258"/>
        <end position="283"/>
    </location>
</feature>
<feature type="transmembrane region" description="Helical" evidence="6">
    <location>
        <begin position="466"/>
        <end position="485"/>
    </location>
</feature>
<dbReference type="EMBL" id="CP030104">
    <property type="protein sequence ID" value="AWX45803.1"/>
    <property type="molecule type" value="Genomic_DNA"/>
</dbReference>
<feature type="transmembrane region" description="Helical" evidence="6">
    <location>
        <begin position="125"/>
        <end position="149"/>
    </location>
</feature>
<feature type="transmembrane region" description="Helical" evidence="6">
    <location>
        <begin position="38"/>
        <end position="59"/>
    </location>
</feature>
<proteinExistence type="predicted"/>
<evidence type="ECO:0000256" key="2">
    <source>
        <dbReference type="ARBA" id="ARBA00022475"/>
    </source>
</evidence>
<evidence type="ECO:0000313" key="7">
    <source>
        <dbReference type="EMBL" id="AWX45803.1"/>
    </source>
</evidence>
<sequence>MSQIKTASLVSYVTIITNILVGLMLTPFILKSLGKSEYGLYMLVGSIISYLALFDFGFNKTTIRFVSKYRHEGNKEKEEVFIATNLRVYFVIAIVIVLFGLAGFTSIDYFFLEKFTDQELYSFKVMYLFMLLNVVWVIVSGSFLGIIIAYERFIFPKALNYLRILLRAVTIFIVLSSGGKAIGIVLVDTIFNLAVLLTYFIFIRSKLKIRFKLSKFNKGFIKKIFSYSIWIFLGALMDQLYWRSGHTILGIKSTTEQIAVYAIGLLFISYYMTLSSAISGLFLPQATRMYVNKATRKELADLMIKVGRIQWFVISLMLFGFLFFGQQFLLLWVGDGYQDSWMIAVIIMIPLTIPSIQNVGNSLTEAYNIHARKIQVNAAFAVISVILGVYLAGNYGGIGIAVACSISIILGQIVFNNYYFKSKLGMDLIYYIKKMLSGNIITIPILIGLAYVLNMISWNGSNWYNLGLKVVLFIILSSIAVYAIAMNNYERNLVKEILAKIPGIKSLKKKTE</sequence>
<accession>A0A2Z4LVN8</accession>
<feature type="transmembrane region" description="Helical" evidence="6">
    <location>
        <begin position="440"/>
        <end position="460"/>
    </location>
</feature>
<feature type="transmembrane region" description="Helical" evidence="6">
    <location>
        <begin position="161"/>
        <end position="178"/>
    </location>
</feature>
<dbReference type="AlphaFoldDB" id="A0A2Z4LVN8"/>
<feature type="transmembrane region" description="Helical" evidence="6">
    <location>
        <begin position="311"/>
        <end position="334"/>
    </location>
</feature>
<reference evidence="7 8" key="1">
    <citation type="submission" date="2018-06" db="EMBL/GenBank/DDBJ databases">
        <title>Spongiibacterium sp. HME9304 Genome sequencing and assembly.</title>
        <authorList>
            <person name="Kang H."/>
            <person name="Kim H."/>
            <person name="Joh K."/>
        </authorList>
    </citation>
    <scope>NUCLEOTIDE SEQUENCE [LARGE SCALE GENOMIC DNA]</scope>
    <source>
        <strain evidence="7 8">HME9304</strain>
    </source>
</reference>
<keyword evidence="3 6" id="KW-0812">Transmembrane</keyword>
<evidence type="ECO:0000256" key="6">
    <source>
        <dbReference type="SAM" id="Phobius"/>
    </source>
</evidence>
<dbReference type="KEGG" id="spon:HME9304_02833"/>
<dbReference type="Proteomes" id="UP000248536">
    <property type="component" value="Chromosome"/>
</dbReference>
<dbReference type="RefSeq" id="WP_112379157.1">
    <property type="nucleotide sequence ID" value="NZ_CP030104.1"/>
</dbReference>